<gene>
    <name evidence="19" type="ORF">D9758_010755</name>
</gene>
<dbReference type="InterPro" id="IPR050615">
    <property type="entry name" value="ATP-dep_DNA_Helicase"/>
</dbReference>
<dbReference type="GO" id="GO:0016787">
    <property type="term" value="F:hydrolase activity"/>
    <property type="evidence" value="ECO:0007669"/>
    <property type="project" value="UniProtKB-KW"/>
</dbReference>
<dbReference type="CDD" id="cd18029">
    <property type="entry name" value="DEXHc_XPB"/>
    <property type="match status" value="1"/>
</dbReference>
<dbReference type="EMBL" id="JAACJM010000060">
    <property type="protein sequence ID" value="KAF5354359.1"/>
    <property type="molecule type" value="Genomic_DNA"/>
</dbReference>
<dbReference type="InterPro" id="IPR027417">
    <property type="entry name" value="P-loop_NTPase"/>
</dbReference>
<dbReference type="InterPro" id="IPR036851">
    <property type="entry name" value="Chloroperoxidase-like_sf"/>
</dbReference>
<dbReference type="Pfam" id="PF04851">
    <property type="entry name" value="ResIII"/>
    <property type="match status" value="1"/>
</dbReference>
<dbReference type="Gene3D" id="1.10.489.10">
    <property type="entry name" value="Chloroperoxidase-like"/>
    <property type="match status" value="1"/>
</dbReference>
<evidence type="ECO:0000256" key="14">
    <source>
        <dbReference type="ARBA" id="ARBA00048988"/>
    </source>
</evidence>
<dbReference type="SUPFAM" id="SSF47571">
    <property type="entry name" value="Cloroperoxidase"/>
    <property type="match status" value="1"/>
</dbReference>
<dbReference type="GO" id="GO:0006289">
    <property type="term" value="P:nucleotide-excision repair"/>
    <property type="evidence" value="ECO:0007669"/>
    <property type="project" value="InterPro"/>
</dbReference>
<name>A0A8H5FZ65_9AGAR</name>
<dbReference type="InterPro" id="IPR001650">
    <property type="entry name" value="Helicase_C-like"/>
</dbReference>
<dbReference type="InterPro" id="IPR032830">
    <property type="entry name" value="XPB/Ssl2_N"/>
</dbReference>
<dbReference type="Pfam" id="PF01328">
    <property type="entry name" value="Peroxidase_2"/>
    <property type="match status" value="1"/>
</dbReference>
<keyword evidence="7" id="KW-0067">ATP-binding</keyword>
<dbReference type="Gene3D" id="3.40.50.300">
    <property type="entry name" value="P-loop containing nucleotide triphosphate hydrolases"/>
    <property type="match status" value="2"/>
</dbReference>
<evidence type="ECO:0000259" key="18">
    <source>
        <dbReference type="PROSITE" id="PS51405"/>
    </source>
</evidence>
<dbReference type="GO" id="GO:0000112">
    <property type="term" value="C:nucleotide-excision repair factor 3 complex"/>
    <property type="evidence" value="ECO:0007669"/>
    <property type="project" value="TreeGrafter"/>
</dbReference>
<keyword evidence="9" id="KW-0234">DNA repair</keyword>
<dbReference type="Pfam" id="PF13625">
    <property type="entry name" value="Helicase_C_3"/>
    <property type="match status" value="1"/>
</dbReference>
<keyword evidence="5" id="KW-0378">Hydrolase</keyword>
<dbReference type="PRINTS" id="PR00851">
    <property type="entry name" value="XRODRMPGMNTB"/>
</dbReference>
<evidence type="ECO:0000256" key="12">
    <source>
        <dbReference type="ARBA" id="ARBA00034617"/>
    </source>
</evidence>
<evidence type="ECO:0000256" key="8">
    <source>
        <dbReference type="ARBA" id="ARBA00023125"/>
    </source>
</evidence>
<dbReference type="Pfam" id="PF16203">
    <property type="entry name" value="ERCC3_RAD25_C"/>
    <property type="match status" value="1"/>
</dbReference>
<dbReference type="SMART" id="SM00490">
    <property type="entry name" value="HELICc"/>
    <property type="match status" value="1"/>
</dbReference>
<dbReference type="PROSITE" id="PS51194">
    <property type="entry name" value="HELICASE_CTER"/>
    <property type="match status" value="1"/>
</dbReference>
<dbReference type="InterPro" id="IPR000028">
    <property type="entry name" value="Chloroperoxidase"/>
</dbReference>
<dbReference type="FunFam" id="3.40.50.300:FF:000117">
    <property type="entry name" value="Putative DNA repair helicase rad25"/>
    <property type="match status" value="1"/>
</dbReference>
<dbReference type="CDD" id="cd18789">
    <property type="entry name" value="SF2_C_XPB"/>
    <property type="match status" value="1"/>
</dbReference>
<dbReference type="AlphaFoldDB" id="A0A8H5FZ65"/>
<accession>A0A8H5FZ65</accession>
<dbReference type="GO" id="GO:0005675">
    <property type="term" value="C:transcription factor TFIIH holo complex"/>
    <property type="evidence" value="ECO:0007669"/>
    <property type="project" value="TreeGrafter"/>
</dbReference>
<dbReference type="SMART" id="SM00487">
    <property type="entry name" value="DEXDc"/>
    <property type="match status" value="1"/>
</dbReference>
<dbReference type="InterPro" id="IPR014001">
    <property type="entry name" value="Helicase_ATP-bd"/>
</dbReference>
<dbReference type="PANTHER" id="PTHR11274:SF0">
    <property type="entry name" value="GENERAL TRANSCRIPTION AND DNA REPAIR FACTOR IIH HELICASE SUBUNIT XPB"/>
    <property type="match status" value="1"/>
</dbReference>
<evidence type="ECO:0000256" key="5">
    <source>
        <dbReference type="ARBA" id="ARBA00022801"/>
    </source>
</evidence>
<dbReference type="GO" id="GO:0003677">
    <property type="term" value="F:DNA binding"/>
    <property type="evidence" value="ECO:0007669"/>
    <property type="project" value="UniProtKB-KW"/>
</dbReference>
<dbReference type="SUPFAM" id="SSF52540">
    <property type="entry name" value="P-loop containing nucleoside triphosphate hydrolases"/>
    <property type="match status" value="2"/>
</dbReference>
<proteinExistence type="inferred from homology"/>
<dbReference type="GO" id="GO:0043138">
    <property type="term" value="F:3'-5' DNA helicase activity"/>
    <property type="evidence" value="ECO:0007669"/>
    <property type="project" value="UniProtKB-EC"/>
</dbReference>
<reference evidence="19 20" key="1">
    <citation type="journal article" date="2020" name="ISME J.">
        <title>Uncovering the hidden diversity of litter-decomposition mechanisms in mushroom-forming fungi.</title>
        <authorList>
            <person name="Floudas D."/>
            <person name="Bentzer J."/>
            <person name="Ahren D."/>
            <person name="Johansson T."/>
            <person name="Persson P."/>
            <person name="Tunlid A."/>
        </authorList>
    </citation>
    <scope>NUCLEOTIDE SEQUENCE [LARGE SCALE GENOMIC DNA]</scope>
    <source>
        <strain evidence="19 20">CBS 291.85</strain>
    </source>
</reference>
<feature type="domain" description="Heme haloperoxidase family profile" evidence="18">
    <location>
        <begin position="89"/>
        <end position="301"/>
    </location>
</feature>
<evidence type="ECO:0000256" key="4">
    <source>
        <dbReference type="ARBA" id="ARBA00022763"/>
    </source>
</evidence>
<evidence type="ECO:0000256" key="1">
    <source>
        <dbReference type="ARBA" id="ARBA00004123"/>
    </source>
</evidence>
<evidence type="ECO:0000256" key="7">
    <source>
        <dbReference type="ARBA" id="ARBA00022840"/>
    </source>
</evidence>
<keyword evidence="4" id="KW-0227">DNA damage</keyword>
<dbReference type="GO" id="GO:0006367">
    <property type="term" value="P:transcription initiation at RNA polymerase II promoter"/>
    <property type="evidence" value="ECO:0007669"/>
    <property type="project" value="InterPro"/>
</dbReference>
<evidence type="ECO:0000256" key="10">
    <source>
        <dbReference type="ARBA" id="ARBA00023235"/>
    </source>
</evidence>
<dbReference type="NCBIfam" id="TIGR00603">
    <property type="entry name" value="rad25"/>
    <property type="match status" value="1"/>
</dbReference>
<feature type="region of interest" description="Disordered" evidence="15">
    <location>
        <begin position="1125"/>
        <end position="1147"/>
    </location>
</feature>
<evidence type="ECO:0000259" key="16">
    <source>
        <dbReference type="PROSITE" id="PS51192"/>
    </source>
</evidence>
<evidence type="ECO:0000313" key="19">
    <source>
        <dbReference type="EMBL" id="KAF5354359.1"/>
    </source>
</evidence>
<evidence type="ECO:0000256" key="2">
    <source>
        <dbReference type="ARBA" id="ARBA00006637"/>
    </source>
</evidence>
<organism evidence="19 20">
    <name type="scientific">Tetrapyrgos nigripes</name>
    <dbReference type="NCBI Taxonomy" id="182062"/>
    <lineage>
        <taxon>Eukaryota</taxon>
        <taxon>Fungi</taxon>
        <taxon>Dikarya</taxon>
        <taxon>Basidiomycota</taxon>
        <taxon>Agaricomycotina</taxon>
        <taxon>Agaricomycetes</taxon>
        <taxon>Agaricomycetidae</taxon>
        <taxon>Agaricales</taxon>
        <taxon>Marasmiineae</taxon>
        <taxon>Marasmiaceae</taxon>
        <taxon>Tetrapyrgos</taxon>
    </lineage>
</organism>
<dbReference type="OrthoDB" id="10262986at2759"/>
<keyword evidence="6" id="KW-0347">Helicase</keyword>
<dbReference type="GO" id="GO:0097550">
    <property type="term" value="C:transcription preinitiation complex"/>
    <property type="evidence" value="ECO:0007669"/>
    <property type="project" value="TreeGrafter"/>
</dbReference>
<dbReference type="EC" id="5.6.2.4" evidence="13"/>
<dbReference type="GO" id="GO:0004601">
    <property type="term" value="F:peroxidase activity"/>
    <property type="evidence" value="ECO:0007669"/>
    <property type="project" value="InterPro"/>
</dbReference>
<evidence type="ECO:0000256" key="15">
    <source>
        <dbReference type="SAM" id="MobiDB-lite"/>
    </source>
</evidence>
<evidence type="ECO:0000256" key="11">
    <source>
        <dbReference type="ARBA" id="ARBA00023242"/>
    </source>
</evidence>
<sequence>MQIKYKRTTSVLQDPATKHFWNSFYYLDMNFKSLLSLFCTAALFIHTGVKAGFVSVGDTGDWGASLSPSLSKTGGVAFKRSTNDSFDWSDHQWQAPGPEDVRGPCPGLNTLANHGFLPRDGKNLNMSVILDAGFKGFHMEPEVLAVSVKLGHLSTDDFFSFNLEDIKLHGVIEHDASLSREDEAVGDHVHFNETIFSALANSNPGVDYYNTTSAGQVLQQRLAESELTNPNITNTVKEFGIRIAEAAFFLCIMGDPVTAVAPKKFVDIFFREERLPIEEGWHRPDVLNLSVLTPVILDIATQSNWTTSGGCPWIRMAPDSPAILVQHGYRTLYGAGASQPSLLSTTTIPYALQDSWSVMSLKRGAEGSSYQGSSKRARQTVDQEEYIMDEDDAIPPSPPEDSEMVPRGAKINLSALTRKLAESKRQQELDVDDPNLSSLEVHRRQQNALVSHIFQSQDYSFLHLKPDHASRPIWISPDDGHIILEAFSPIAEQAQDFLTAISEPVSRYAPISSNKLLLSQRDGMKVPVPDQIVQFIRSCTISYGKVKLVLKHNKYFVESSHPDILQRLLKDTVIREARIITTEADNSIRANTFTTSKAPVKGNLIIPGTKDNEKKKADEDLFTSVVGVEGDEIEEDDDSVHAFQIKDSLIDVRGLSSRVSFLRSHRAYIQEVKKRCNSLDYPMLEEYDFRNDTVNANLDIDLKPATVIRPYQETSLSKMFGNGRARSGIIVLPCGAGKTLVGITAACTIKKSVSVMQWKQQFMQWSNVTDRQIAVFTADQKEKFAGESGIVVSTYSMVANTHNRSHESKKMMEFLTSREWGFILLDEVHVVPAVMFRRVVSTIKAHSKLGLTATLVREDDKIADLNYMIGPKLYEANWMDLAAKGHIANVQCAEVWCQMTPEFYREYLREQSRKRMLLYCMNPKKFQACQFLIKYHEDRGDKIIVFSDNVFALEAYAKRLGKPYIHGGTGQVERMRVLSYFRSDPRVSTIFLSKVGDTSIDLPEATCLIQISSHFGSRRQEAQRLGRILRAKRRNDEGFNAFFYSLVSKDTQEMFYSTKRQQFLIDQGYAFKVITHLDGLEELPDLVYRTREEQIELIQSVLIANEADADLGTDMKPGEGDLPGTVTSKDFGMPTAGGRFPTTHRTTGSLTGLSGAQHMSYMEQNKSVNKTLPKAQPATRHKLFVKRDKNIQGVNKERKAAAK</sequence>
<dbReference type="PROSITE" id="PS51405">
    <property type="entry name" value="HEME_HALOPEROXIDASE"/>
    <property type="match status" value="1"/>
</dbReference>
<keyword evidence="3" id="KW-0547">Nucleotide-binding</keyword>
<dbReference type="FunFam" id="3.40.50.300:FF:000077">
    <property type="entry name" value="Probable DNA repair helicase RAD25"/>
    <property type="match status" value="1"/>
</dbReference>
<dbReference type="PANTHER" id="PTHR11274">
    <property type="entry name" value="RAD25/XP-B DNA REPAIR HELICASE"/>
    <property type="match status" value="1"/>
</dbReference>
<feature type="domain" description="Helicase ATP-binding" evidence="16">
    <location>
        <begin position="719"/>
        <end position="873"/>
    </location>
</feature>
<comment type="catalytic activity">
    <reaction evidence="12">
        <text>Couples ATP hydrolysis with the unwinding of duplex DNA by translocating in the 3'-5' direction.</text>
        <dbReference type="EC" id="5.6.2.4"/>
    </reaction>
</comment>
<comment type="similarity">
    <text evidence="2">Belongs to the helicase family. RAD25/XPB subfamily.</text>
</comment>
<comment type="caution">
    <text evidence="19">The sequence shown here is derived from an EMBL/GenBank/DDBJ whole genome shotgun (WGS) entry which is preliminary data.</text>
</comment>
<evidence type="ECO:0000313" key="20">
    <source>
        <dbReference type="Proteomes" id="UP000559256"/>
    </source>
</evidence>
<dbReference type="InterPro" id="IPR032438">
    <property type="entry name" value="ERCC3_RAD25_C"/>
</dbReference>
<keyword evidence="11" id="KW-0539">Nucleus</keyword>
<keyword evidence="8" id="KW-0238">DNA-binding</keyword>
<evidence type="ECO:0000256" key="3">
    <source>
        <dbReference type="ARBA" id="ARBA00022741"/>
    </source>
</evidence>
<dbReference type="GO" id="GO:0005524">
    <property type="term" value="F:ATP binding"/>
    <property type="evidence" value="ECO:0007669"/>
    <property type="project" value="UniProtKB-KW"/>
</dbReference>
<comment type="subcellular location">
    <subcellularLocation>
        <location evidence="1">Nucleus</location>
    </subcellularLocation>
</comment>
<comment type="catalytic activity">
    <reaction evidence="14">
        <text>ATP + H2O = ADP + phosphate + H(+)</text>
        <dbReference type="Rhea" id="RHEA:13065"/>
        <dbReference type="ChEBI" id="CHEBI:15377"/>
        <dbReference type="ChEBI" id="CHEBI:15378"/>
        <dbReference type="ChEBI" id="CHEBI:30616"/>
        <dbReference type="ChEBI" id="CHEBI:43474"/>
        <dbReference type="ChEBI" id="CHEBI:456216"/>
        <dbReference type="EC" id="5.6.2.4"/>
    </reaction>
</comment>
<dbReference type="InterPro" id="IPR006935">
    <property type="entry name" value="Helicase/UvrB_N"/>
</dbReference>
<evidence type="ECO:0000256" key="13">
    <source>
        <dbReference type="ARBA" id="ARBA00034808"/>
    </source>
</evidence>
<evidence type="ECO:0000256" key="9">
    <source>
        <dbReference type="ARBA" id="ARBA00023204"/>
    </source>
</evidence>
<protein>
    <recommendedName>
        <fullName evidence="13">DNA 3'-5' helicase</fullName>
        <ecNumber evidence="13">5.6.2.4</ecNumber>
    </recommendedName>
</protein>
<dbReference type="InterPro" id="IPR001161">
    <property type="entry name" value="XPB/Ssl2"/>
</dbReference>
<keyword evidence="20" id="KW-1185">Reference proteome</keyword>
<dbReference type="PROSITE" id="PS51192">
    <property type="entry name" value="HELICASE_ATP_BIND_1"/>
    <property type="match status" value="1"/>
</dbReference>
<feature type="domain" description="Helicase C-terminal" evidence="17">
    <location>
        <begin position="927"/>
        <end position="1081"/>
    </location>
</feature>
<evidence type="ECO:0000256" key="6">
    <source>
        <dbReference type="ARBA" id="ARBA00022806"/>
    </source>
</evidence>
<keyword evidence="10" id="KW-0413">Isomerase</keyword>
<dbReference type="Proteomes" id="UP000559256">
    <property type="component" value="Unassembled WGS sequence"/>
</dbReference>
<evidence type="ECO:0000259" key="17">
    <source>
        <dbReference type="PROSITE" id="PS51194"/>
    </source>
</evidence>